<dbReference type="SUPFAM" id="SSF56524">
    <property type="entry name" value="Oxidoreductase molybdopterin-binding domain"/>
    <property type="match status" value="1"/>
</dbReference>
<dbReference type="OrthoDB" id="5241952at2"/>
<dbReference type="PRINTS" id="PR00407">
    <property type="entry name" value="EUMOPTERIN"/>
</dbReference>
<comment type="subcellular location">
    <subcellularLocation>
        <location evidence="1">Cell membrane</location>
        <topology evidence="1">Multi-pass membrane protein</topology>
    </subcellularLocation>
</comment>
<keyword evidence="3 6" id="KW-0812">Transmembrane</keyword>
<dbReference type="RefSeq" id="WP_134368515.1">
    <property type="nucleotide sequence ID" value="NZ_SOGN01000007.1"/>
</dbReference>
<dbReference type="GO" id="GO:0005886">
    <property type="term" value="C:plasma membrane"/>
    <property type="evidence" value="ECO:0007669"/>
    <property type="project" value="UniProtKB-SubCell"/>
</dbReference>
<gene>
    <name evidence="9" type="ORF">E3T23_00760</name>
</gene>
<dbReference type="Proteomes" id="UP000298433">
    <property type="component" value="Unassembled WGS sequence"/>
</dbReference>
<evidence type="ECO:0000256" key="4">
    <source>
        <dbReference type="ARBA" id="ARBA00022989"/>
    </source>
</evidence>
<feature type="transmembrane region" description="Helical" evidence="6">
    <location>
        <begin position="144"/>
        <end position="163"/>
    </location>
</feature>
<organism evidence="9 10">
    <name type="scientific">Cryobacterium cheniae</name>
    <dbReference type="NCBI Taxonomy" id="1259262"/>
    <lineage>
        <taxon>Bacteria</taxon>
        <taxon>Bacillati</taxon>
        <taxon>Actinomycetota</taxon>
        <taxon>Actinomycetes</taxon>
        <taxon>Micrococcales</taxon>
        <taxon>Microbacteriaceae</taxon>
        <taxon>Cryobacterium</taxon>
    </lineage>
</organism>
<dbReference type="InterPro" id="IPR008335">
    <property type="entry name" value="Mopterin_OxRdtase_euk"/>
</dbReference>
<proteinExistence type="predicted"/>
<evidence type="ECO:0000256" key="1">
    <source>
        <dbReference type="ARBA" id="ARBA00004651"/>
    </source>
</evidence>
<feature type="domain" description="Cytochrome b561 bacterial/Ni-hydrogenase" evidence="8">
    <location>
        <begin position="28"/>
        <end position="158"/>
    </location>
</feature>
<dbReference type="CDD" id="cd00321">
    <property type="entry name" value="SO_family_Moco"/>
    <property type="match status" value="1"/>
</dbReference>
<comment type="caution">
    <text evidence="9">The sequence shown here is derived from an EMBL/GenBank/DDBJ whole genome shotgun (WGS) entry which is preliminary data.</text>
</comment>
<dbReference type="GO" id="GO:0016491">
    <property type="term" value="F:oxidoreductase activity"/>
    <property type="evidence" value="ECO:0007669"/>
    <property type="project" value="InterPro"/>
</dbReference>
<dbReference type="NCBIfam" id="TIGR01409">
    <property type="entry name" value="TAT_signal_seq"/>
    <property type="match status" value="1"/>
</dbReference>
<accession>A0A4R8XWE5</accession>
<dbReference type="Pfam" id="PF00174">
    <property type="entry name" value="Oxidored_molyb"/>
    <property type="match status" value="1"/>
</dbReference>
<dbReference type="SUPFAM" id="SSF81342">
    <property type="entry name" value="Transmembrane di-heme cytochromes"/>
    <property type="match status" value="1"/>
</dbReference>
<evidence type="ECO:0000313" key="10">
    <source>
        <dbReference type="Proteomes" id="UP000298433"/>
    </source>
</evidence>
<evidence type="ECO:0000256" key="2">
    <source>
        <dbReference type="ARBA" id="ARBA00022475"/>
    </source>
</evidence>
<dbReference type="GO" id="GO:0009055">
    <property type="term" value="F:electron transfer activity"/>
    <property type="evidence" value="ECO:0007669"/>
    <property type="project" value="InterPro"/>
</dbReference>
<keyword evidence="4 6" id="KW-1133">Transmembrane helix</keyword>
<evidence type="ECO:0000259" key="8">
    <source>
        <dbReference type="Pfam" id="PF01292"/>
    </source>
</evidence>
<keyword evidence="5 6" id="KW-0472">Membrane</keyword>
<feature type="transmembrane region" description="Helical" evidence="6">
    <location>
        <begin position="65"/>
        <end position="89"/>
    </location>
</feature>
<evidence type="ECO:0000313" key="9">
    <source>
        <dbReference type="EMBL" id="TFC84083.1"/>
    </source>
</evidence>
<dbReference type="PANTHER" id="PTHR43032">
    <property type="entry name" value="PROTEIN-METHIONINE-SULFOXIDE REDUCTASE"/>
    <property type="match status" value="1"/>
</dbReference>
<dbReference type="Gene3D" id="3.90.420.10">
    <property type="entry name" value="Oxidoreductase, molybdopterin-binding domain"/>
    <property type="match status" value="1"/>
</dbReference>
<dbReference type="AlphaFoldDB" id="A0A4R8XWE5"/>
<feature type="domain" description="Oxidoreductase molybdopterin-binding" evidence="7">
    <location>
        <begin position="295"/>
        <end position="427"/>
    </location>
</feature>
<evidence type="ECO:0000256" key="6">
    <source>
        <dbReference type="SAM" id="Phobius"/>
    </source>
</evidence>
<name>A0A4R8XWE5_9MICO</name>
<evidence type="ECO:0000256" key="3">
    <source>
        <dbReference type="ARBA" id="ARBA00022692"/>
    </source>
</evidence>
<dbReference type="InterPro" id="IPR016174">
    <property type="entry name" value="Di-haem_cyt_TM"/>
</dbReference>
<protein>
    <submittedName>
        <fullName evidence="9">Twin-arginine translocation signal domain-containing protein</fullName>
    </submittedName>
</protein>
<feature type="transmembrane region" description="Helical" evidence="6">
    <location>
        <begin position="110"/>
        <end position="132"/>
    </location>
</feature>
<dbReference type="GO" id="GO:0022904">
    <property type="term" value="P:respiratory electron transport chain"/>
    <property type="evidence" value="ECO:0007669"/>
    <property type="project" value="InterPro"/>
</dbReference>
<dbReference type="Pfam" id="PF01292">
    <property type="entry name" value="Ni_hydr_CYTB"/>
    <property type="match status" value="1"/>
</dbReference>
<dbReference type="InterPro" id="IPR011577">
    <property type="entry name" value="Cyt_b561_bac/Ni-Hgenase"/>
</dbReference>
<dbReference type="InterPro" id="IPR036374">
    <property type="entry name" value="OxRdtase_Mopterin-bd_sf"/>
</dbReference>
<evidence type="ECO:0000256" key="5">
    <source>
        <dbReference type="ARBA" id="ARBA00023136"/>
    </source>
</evidence>
<dbReference type="PANTHER" id="PTHR43032:SF2">
    <property type="entry name" value="BLL0505 PROTEIN"/>
    <property type="match status" value="1"/>
</dbReference>
<keyword evidence="10" id="KW-1185">Reference proteome</keyword>
<dbReference type="EMBL" id="SOGN01000007">
    <property type="protein sequence ID" value="TFC84083.1"/>
    <property type="molecule type" value="Genomic_DNA"/>
</dbReference>
<dbReference type="InterPro" id="IPR000572">
    <property type="entry name" value="OxRdtase_Mopterin-bd_dom"/>
</dbReference>
<reference evidence="9 10" key="1">
    <citation type="submission" date="2019-03" db="EMBL/GenBank/DDBJ databases">
        <title>Genomics of glacier-inhabiting Cryobacterium strains.</title>
        <authorList>
            <person name="Liu Q."/>
            <person name="Xin Y.-H."/>
        </authorList>
    </citation>
    <scope>NUCLEOTIDE SEQUENCE [LARGE SCALE GENOMIC DNA]</scope>
    <source>
        <strain evidence="9 10">TMT2-48-2</strain>
    </source>
</reference>
<feature type="transmembrane region" description="Helical" evidence="6">
    <location>
        <begin position="21"/>
        <end position="45"/>
    </location>
</feature>
<sequence length="429" mass="46766">MRRMMYEARRALASPVRNPRMAVVIGRLLGVAFIVCFGTGLYSHFLQDPLPWMRFPTRPASLYQVTQGTHIVAGIACFPLLLAKLYIVFPDLFQSPPVKSFLHLLERASIALFVGASLVQITIGLVNTYRWYPWPFPFREVHYALGWVLVGLLVLHIGIKLPIISRFWSGRAAAEHEATDAGSETATPADVEAVRLWGSRRPPGVTGRLIAWIDATPAVQLRTVTQTETKSLSRRGFLTTVGIACAAVVGLTAGQTFAPLDAANVFAPRKKGVGPQGVPVNRTAEQAKVTVSATAAGWLLTLAAGGVERSFSRAELEAMPQTEVELPIACVEGWSQLAVWRGVRLAELADLVGADPDAAFRLTSLEERGSFRQAEMGPEYVRDPLTLVALELNGETLDLQHGYPARMIAPGRPGVLQTKWLSRIEAITA</sequence>
<keyword evidence="2" id="KW-1003">Cell membrane</keyword>
<dbReference type="InterPro" id="IPR019546">
    <property type="entry name" value="TAT_signal_bac_arc"/>
</dbReference>
<evidence type="ECO:0000259" key="7">
    <source>
        <dbReference type="Pfam" id="PF00174"/>
    </source>
</evidence>